<name>A0A0Q9YZC4_9GAMM</name>
<sequence length="305" mass="34499">MLHSAPRRVRKTQKGSKAISQNNKFYFAPLNPKNIKIKDEKSLIRNGYFGQIIYNRSTSLQTLARHIRDGDTIELHGDGLPWVMGGVNYNAELDLNPFTFANLLDNTIENKDINLIIDLRFCSSGVEAVGPKGNFNFTQDLSKALANKGFRNIQVYGYTGYINSESQFRQSVSSVGDGSIHGAKIKHCTLDDGRLIYQNGELLSPAKKTLVDEFPYDRDDIRKDGTLRDYLAARKECYRTLAEIEGEGVLEHSFDHLVTDKENAPLNFMYNKEYMPSTHESFKMVDLDAIRSTSDVRQTKASILL</sequence>
<dbReference type="Proteomes" id="UP000051497">
    <property type="component" value="Unassembled WGS sequence"/>
</dbReference>
<reference evidence="1" key="1">
    <citation type="submission" date="2015-09" db="EMBL/GenBank/DDBJ databases">
        <title>Draft Genome Sequences of Two Novel Amoeba-resistant Intranuclear Bacteria, Candidatus Berkiella cookevillensis and Candidatus Berkiella aquae.</title>
        <authorList>
            <person name="Mehari Y.T."/>
            <person name="Arivett B.A."/>
            <person name="Farone A.L."/>
            <person name="Gunderson J.H."/>
            <person name="Farone M.B."/>
        </authorList>
    </citation>
    <scope>NUCLEOTIDE SEQUENCE [LARGE SCALE GENOMIC DNA]</scope>
    <source>
        <strain evidence="1">HT99</strain>
    </source>
</reference>
<organism evidence="1">
    <name type="scientific">Candidatus Berkiella aquae</name>
    <dbReference type="NCBI Taxonomy" id="295108"/>
    <lineage>
        <taxon>Bacteria</taxon>
        <taxon>Pseudomonadati</taxon>
        <taxon>Pseudomonadota</taxon>
        <taxon>Gammaproteobacteria</taxon>
        <taxon>Candidatus Berkiellales</taxon>
        <taxon>Candidatus Berkiellaceae</taxon>
        <taxon>Candidatus Berkiella</taxon>
    </lineage>
</organism>
<evidence type="ECO:0000313" key="2">
    <source>
        <dbReference type="EMBL" id="MCS5711506.1"/>
    </source>
</evidence>
<proteinExistence type="predicted"/>
<evidence type="ECO:0000313" key="1">
    <source>
        <dbReference type="EMBL" id="KRG21576.1"/>
    </source>
</evidence>
<gene>
    <name evidence="2" type="ORF">HT99x_008665</name>
    <name evidence="1" type="ORF">HT99x_01329</name>
</gene>
<accession>A0A0Q9YZC4</accession>
<dbReference type="RefSeq" id="WP_075065957.1">
    <property type="nucleotide sequence ID" value="NZ_LKAJ02000001.1"/>
</dbReference>
<reference evidence="2" key="3">
    <citation type="submission" date="2021-06" db="EMBL/GenBank/DDBJ databases">
        <title>Genomic Description and Analysis of Intracellular Bacteria, Candidatus Berkiella cookevillensis and Candidatus Berkiella aquae.</title>
        <authorList>
            <person name="Kidane D.T."/>
            <person name="Mehari Y.T."/>
            <person name="Rice F.C."/>
            <person name="Arivett B.A."/>
            <person name="Farone A.L."/>
            <person name="Berk S.G."/>
            <person name="Farone M.B."/>
        </authorList>
    </citation>
    <scope>NUCLEOTIDE SEQUENCE</scope>
    <source>
        <strain evidence="2">HT99</strain>
    </source>
</reference>
<evidence type="ECO:0000313" key="3">
    <source>
        <dbReference type="Proteomes" id="UP000051497"/>
    </source>
</evidence>
<dbReference type="EMBL" id="LKAJ01000004">
    <property type="protein sequence ID" value="KRG21576.1"/>
    <property type="molecule type" value="Genomic_DNA"/>
</dbReference>
<dbReference type="EMBL" id="LKAJ02000001">
    <property type="protein sequence ID" value="MCS5711506.1"/>
    <property type="molecule type" value="Genomic_DNA"/>
</dbReference>
<comment type="caution">
    <text evidence="1">The sequence shown here is derived from an EMBL/GenBank/DDBJ whole genome shotgun (WGS) entry which is preliminary data.</text>
</comment>
<dbReference type="STRING" id="295108.HT99x_01329"/>
<dbReference type="OrthoDB" id="5652191at2"/>
<reference evidence="2" key="2">
    <citation type="journal article" date="2016" name="Genome Announc.">
        <title>Draft Genome Sequences of Two Novel Amoeba-Resistant Intranuclear Bacteria, 'Candidatus Berkiella cookevillensis' and 'Candidatus Berkiella aquae'.</title>
        <authorList>
            <person name="Mehari Y.T."/>
            <person name="Arivett B.A."/>
            <person name="Farone A.L."/>
            <person name="Gunderson J.H."/>
            <person name="Farone M.B."/>
        </authorList>
    </citation>
    <scope>NUCLEOTIDE SEQUENCE</scope>
    <source>
        <strain evidence="2">HT99</strain>
    </source>
</reference>
<protein>
    <submittedName>
        <fullName evidence="1">Uncharacterized protein</fullName>
    </submittedName>
</protein>
<keyword evidence="3" id="KW-1185">Reference proteome</keyword>
<dbReference type="AlphaFoldDB" id="A0A0Q9YZC4"/>